<dbReference type="InterPro" id="IPR036772">
    <property type="entry name" value="SRCR-like_dom_sf"/>
</dbReference>
<sequence>MLQIYIGEGDKRDWYYVRMHSFDYREGMVACRNLSNEAMLQYRVMDNGVNKYGEIYMNCDSISRDARDCSFHYRSGGSAIGLTCMESISYNIGDIRQLEDGRIVQLREIADGELIWAHFCFDGNNNWNEDTANLVCKHLGYDRVKPSGVAIEVITNMVYGLVDVKCPDSGNFSDCYSSIGSSNGRCDRSGRENDSVIAVECENIPTNATVTTTTVIAMSTNTSTSTNPRFGSSTTNGHELCGHTTYSTYSYNKNFLDEYMIYIIAGGFTAAVILICCIIGVCSVVGIMIYCIRKKYSLAAYVDDQVDEVREKPDSRQSTMSKQGEESYLPMASILNGTIGEQIEQDKHYYIMEDLLESAEYYQQQSYVPMRPKESKYVEVIEPYYTHIGRFREFRTPKPDWK</sequence>
<keyword evidence="3" id="KW-0472">Membrane</keyword>
<feature type="domain" description="SRCR" evidence="4">
    <location>
        <begin position="80"/>
        <end position="202"/>
    </location>
</feature>
<evidence type="ECO:0000259" key="4">
    <source>
        <dbReference type="PROSITE" id="PS50287"/>
    </source>
</evidence>
<dbReference type="GO" id="GO:0016020">
    <property type="term" value="C:membrane"/>
    <property type="evidence" value="ECO:0007669"/>
    <property type="project" value="InterPro"/>
</dbReference>
<dbReference type="SUPFAM" id="SSF56487">
    <property type="entry name" value="SRCR-like"/>
    <property type="match status" value="1"/>
</dbReference>
<proteinExistence type="predicted"/>
<dbReference type="PROSITE" id="PS50287">
    <property type="entry name" value="SRCR_2"/>
    <property type="match status" value="1"/>
</dbReference>
<evidence type="ECO:0000256" key="1">
    <source>
        <dbReference type="ARBA" id="ARBA00023157"/>
    </source>
</evidence>
<keyword evidence="6" id="KW-1185">Reference proteome</keyword>
<evidence type="ECO:0000256" key="2">
    <source>
        <dbReference type="PROSITE-ProRule" id="PRU00196"/>
    </source>
</evidence>
<comment type="caution">
    <text evidence="5">The sequence shown here is derived from an EMBL/GenBank/DDBJ whole genome shotgun (WGS) entry which is preliminary data.</text>
</comment>
<dbReference type="AlphaFoldDB" id="A0AAV7JXP3"/>
<dbReference type="EMBL" id="JAKMXF010000266">
    <property type="protein sequence ID" value="KAI6653580.1"/>
    <property type="molecule type" value="Genomic_DNA"/>
</dbReference>
<evidence type="ECO:0000313" key="6">
    <source>
        <dbReference type="Proteomes" id="UP001165289"/>
    </source>
</evidence>
<feature type="transmembrane region" description="Helical" evidence="3">
    <location>
        <begin position="259"/>
        <end position="292"/>
    </location>
</feature>
<dbReference type="Proteomes" id="UP001165289">
    <property type="component" value="Unassembled WGS sequence"/>
</dbReference>
<name>A0AAV7JXP3_9METZ</name>
<accession>A0AAV7JXP3</accession>
<evidence type="ECO:0000313" key="5">
    <source>
        <dbReference type="EMBL" id="KAI6653580.1"/>
    </source>
</evidence>
<protein>
    <recommendedName>
        <fullName evidence="4">SRCR domain-containing protein</fullName>
    </recommendedName>
</protein>
<keyword evidence="1" id="KW-1015">Disulfide bond</keyword>
<keyword evidence="3" id="KW-0812">Transmembrane</keyword>
<comment type="caution">
    <text evidence="2">Lacks conserved residue(s) required for the propagation of feature annotation.</text>
</comment>
<gene>
    <name evidence="5" type="ORF">LOD99_3475</name>
</gene>
<organism evidence="5 6">
    <name type="scientific">Oopsacas minuta</name>
    <dbReference type="NCBI Taxonomy" id="111878"/>
    <lineage>
        <taxon>Eukaryota</taxon>
        <taxon>Metazoa</taxon>
        <taxon>Porifera</taxon>
        <taxon>Hexactinellida</taxon>
        <taxon>Hexasterophora</taxon>
        <taxon>Lyssacinosida</taxon>
        <taxon>Leucopsacidae</taxon>
        <taxon>Oopsacas</taxon>
    </lineage>
</organism>
<reference evidence="5 6" key="1">
    <citation type="journal article" date="2023" name="BMC Biol.">
        <title>The compact genome of the sponge Oopsacas minuta (Hexactinellida) is lacking key metazoan core genes.</title>
        <authorList>
            <person name="Santini S."/>
            <person name="Schenkelaars Q."/>
            <person name="Jourda C."/>
            <person name="Duchesne M."/>
            <person name="Belahbib H."/>
            <person name="Rocher C."/>
            <person name="Selva M."/>
            <person name="Riesgo A."/>
            <person name="Vervoort M."/>
            <person name="Leys S.P."/>
            <person name="Kodjabachian L."/>
            <person name="Le Bivic A."/>
            <person name="Borchiellini C."/>
            <person name="Claverie J.M."/>
            <person name="Renard E."/>
        </authorList>
    </citation>
    <scope>NUCLEOTIDE SEQUENCE [LARGE SCALE GENOMIC DNA]</scope>
    <source>
        <strain evidence="5">SPO-2</strain>
    </source>
</reference>
<keyword evidence="3" id="KW-1133">Transmembrane helix</keyword>
<evidence type="ECO:0000256" key="3">
    <source>
        <dbReference type="SAM" id="Phobius"/>
    </source>
</evidence>
<dbReference type="InterPro" id="IPR001190">
    <property type="entry name" value="SRCR"/>
</dbReference>